<dbReference type="InterPro" id="IPR001623">
    <property type="entry name" value="DnaJ_domain"/>
</dbReference>
<feature type="domain" description="J" evidence="2">
    <location>
        <begin position="5"/>
        <end position="69"/>
    </location>
</feature>
<dbReference type="InterPro" id="IPR002939">
    <property type="entry name" value="DnaJ_C"/>
</dbReference>
<dbReference type="Proteomes" id="UP000294832">
    <property type="component" value="Unassembled WGS sequence"/>
</dbReference>
<evidence type="ECO:0000313" key="3">
    <source>
        <dbReference type="EMBL" id="TCN81249.1"/>
    </source>
</evidence>
<dbReference type="RefSeq" id="WP_133039848.1">
    <property type="nucleotide sequence ID" value="NZ_SLWF01000025.1"/>
</dbReference>
<dbReference type="InterPro" id="IPR018253">
    <property type="entry name" value="DnaJ_domain_CS"/>
</dbReference>
<dbReference type="Gene3D" id="2.60.260.20">
    <property type="entry name" value="Urease metallochaperone UreE, N-terminal domain"/>
    <property type="match status" value="2"/>
</dbReference>
<dbReference type="Gene3D" id="1.10.287.110">
    <property type="entry name" value="DnaJ domain"/>
    <property type="match status" value="1"/>
</dbReference>
<dbReference type="GO" id="GO:0005737">
    <property type="term" value="C:cytoplasm"/>
    <property type="evidence" value="ECO:0007669"/>
    <property type="project" value="TreeGrafter"/>
</dbReference>
<evidence type="ECO:0000256" key="1">
    <source>
        <dbReference type="ARBA" id="ARBA00023186"/>
    </source>
</evidence>
<dbReference type="FunFam" id="2.60.260.20:FF:000013">
    <property type="entry name" value="DnaJ subfamily B member 11"/>
    <property type="match status" value="1"/>
</dbReference>
<dbReference type="GO" id="GO:0042026">
    <property type="term" value="P:protein refolding"/>
    <property type="evidence" value="ECO:0007669"/>
    <property type="project" value="TreeGrafter"/>
</dbReference>
<comment type="caution">
    <text evidence="3">The sequence shown here is derived from an EMBL/GenBank/DDBJ whole genome shotgun (WGS) entry which is preliminary data.</text>
</comment>
<dbReference type="AlphaFoldDB" id="A0A4R2F4L8"/>
<sequence>MAFKDYYQILGVARDATDKDIKRAYHRLARKFHPDVSKETDAESRFKEVKEAYDVLHDAQKRAAYDQYGADWQAAQQAEAQGFHHYQYQGNNSAGEQPFDFDDVFQSMFGGRARTQSGGRRSRAHFDFPGEDLRARIQIDLEDSYRGTTRTITLGSDSGGQARTLNVRIPRGVMPGQHIRLAGQGNPGMGSGANGDLLLEVSFQPHPLYRVEGRDVYLTLPVAPWEAALGASVTVPLPEGSIDLKIPANSANGRRLRLKGKGIPGKVPGDFYVELSVVLPAANSTAAKQAYNTFKETLDFDPRANWGSRA</sequence>
<dbReference type="GO" id="GO:0003677">
    <property type="term" value="F:DNA binding"/>
    <property type="evidence" value="ECO:0007669"/>
    <property type="project" value="UniProtKB-KW"/>
</dbReference>
<reference evidence="3 4" key="1">
    <citation type="submission" date="2019-03" db="EMBL/GenBank/DDBJ databases">
        <title>Freshwater and sediment microbial communities from various areas in North America, analyzing microbe dynamics in response to fracking.</title>
        <authorList>
            <person name="Lamendella R."/>
        </authorList>
    </citation>
    <scope>NUCLEOTIDE SEQUENCE [LARGE SCALE GENOMIC DNA]</scope>
    <source>
        <strain evidence="3 4">74A</strain>
    </source>
</reference>
<dbReference type="Pfam" id="PF00226">
    <property type="entry name" value="DnaJ"/>
    <property type="match status" value="1"/>
</dbReference>
<organism evidence="3 4">
    <name type="scientific">Shewanella fodinae</name>
    <dbReference type="NCBI Taxonomy" id="552357"/>
    <lineage>
        <taxon>Bacteria</taxon>
        <taxon>Pseudomonadati</taxon>
        <taxon>Pseudomonadota</taxon>
        <taxon>Gammaproteobacteria</taxon>
        <taxon>Alteromonadales</taxon>
        <taxon>Shewanellaceae</taxon>
        <taxon>Shewanella</taxon>
    </lineage>
</organism>
<dbReference type="CDD" id="cd06257">
    <property type="entry name" value="DnaJ"/>
    <property type="match status" value="1"/>
</dbReference>
<dbReference type="GO" id="GO:0051082">
    <property type="term" value="F:unfolded protein binding"/>
    <property type="evidence" value="ECO:0007669"/>
    <property type="project" value="InterPro"/>
</dbReference>
<proteinExistence type="predicted"/>
<dbReference type="SUPFAM" id="SSF46565">
    <property type="entry name" value="Chaperone J-domain"/>
    <property type="match status" value="1"/>
</dbReference>
<dbReference type="SUPFAM" id="SSF49493">
    <property type="entry name" value="HSP40/DnaJ peptide-binding domain"/>
    <property type="match status" value="2"/>
</dbReference>
<dbReference type="InterPro" id="IPR008971">
    <property type="entry name" value="HSP40/DnaJ_pept-bd"/>
</dbReference>
<dbReference type="SMART" id="SM00271">
    <property type="entry name" value="DnaJ"/>
    <property type="match status" value="1"/>
</dbReference>
<dbReference type="InterPro" id="IPR036869">
    <property type="entry name" value="J_dom_sf"/>
</dbReference>
<keyword evidence="4" id="KW-1185">Reference proteome</keyword>
<evidence type="ECO:0000313" key="4">
    <source>
        <dbReference type="Proteomes" id="UP000294832"/>
    </source>
</evidence>
<dbReference type="EMBL" id="SLWF01000025">
    <property type="protein sequence ID" value="TCN81249.1"/>
    <property type="molecule type" value="Genomic_DNA"/>
</dbReference>
<dbReference type="PRINTS" id="PR00625">
    <property type="entry name" value="JDOMAIN"/>
</dbReference>
<keyword evidence="3" id="KW-0238">DNA-binding</keyword>
<gene>
    <name evidence="3" type="ORF">EDC91_12511</name>
</gene>
<dbReference type="PANTHER" id="PTHR43096">
    <property type="entry name" value="DNAJ HOMOLOG 1, MITOCHONDRIAL-RELATED"/>
    <property type="match status" value="1"/>
</dbReference>
<evidence type="ECO:0000259" key="2">
    <source>
        <dbReference type="PROSITE" id="PS50076"/>
    </source>
</evidence>
<dbReference type="OrthoDB" id="9779889at2"/>
<keyword evidence="1" id="KW-0143">Chaperone</keyword>
<dbReference type="CDD" id="cd10747">
    <property type="entry name" value="DnaJ_C"/>
    <property type="match status" value="1"/>
</dbReference>
<accession>A0A4R2F4L8</accession>
<name>A0A4R2F4L8_9GAMM</name>
<dbReference type="Pfam" id="PF01556">
    <property type="entry name" value="DnaJ_C"/>
    <property type="match status" value="1"/>
</dbReference>
<dbReference type="PROSITE" id="PS00636">
    <property type="entry name" value="DNAJ_1"/>
    <property type="match status" value="1"/>
</dbReference>
<dbReference type="PANTHER" id="PTHR43096:SF52">
    <property type="entry name" value="DNAJ HOMOLOG 1, MITOCHONDRIAL-RELATED"/>
    <property type="match status" value="1"/>
</dbReference>
<dbReference type="PROSITE" id="PS50076">
    <property type="entry name" value="DNAJ_2"/>
    <property type="match status" value="1"/>
</dbReference>
<protein>
    <submittedName>
        <fullName evidence="3">Curved DNA-binding protein</fullName>
    </submittedName>
</protein>